<dbReference type="KEGG" id="uth:DKZ56_01500"/>
<proteinExistence type="predicted"/>
<dbReference type="EMBL" id="CP036528">
    <property type="protein sequence ID" value="QBK24688.1"/>
    <property type="molecule type" value="Genomic_DNA"/>
</dbReference>
<dbReference type="AlphaFoldDB" id="A0A4P6US09"/>
<protein>
    <submittedName>
        <fullName evidence="1">Uncharacterized protein</fullName>
    </submittedName>
</protein>
<reference evidence="1 2" key="1">
    <citation type="submission" date="2019-02" db="EMBL/GenBank/DDBJ databases">
        <title>Ureibacillus thermophilus.</title>
        <authorList>
            <person name="Sunny J.S."/>
            <person name="Natarajan A."/>
            <person name="Saleena L.M."/>
        </authorList>
    </citation>
    <scope>NUCLEOTIDE SEQUENCE [LARGE SCALE GENOMIC DNA]</scope>
    <source>
        <strain evidence="1 2">LM102</strain>
    </source>
</reference>
<organism evidence="1 2">
    <name type="scientific">Ureibacillus thermophilus</name>
    <dbReference type="NCBI Taxonomy" id="367743"/>
    <lineage>
        <taxon>Bacteria</taxon>
        <taxon>Bacillati</taxon>
        <taxon>Bacillota</taxon>
        <taxon>Bacilli</taxon>
        <taxon>Bacillales</taxon>
        <taxon>Caryophanaceae</taxon>
        <taxon>Ureibacillus</taxon>
    </lineage>
</organism>
<dbReference type="Proteomes" id="UP000291151">
    <property type="component" value="Chromosome"/>
</dbReference>
<keyword evidence="2" id="KW-1185">Reference proteome</keyword>
<accession>A0A4P6US09</accession>
<name>A0A4P6US09_9BACL</name>
<gene>
    <name evidence="1" type="ORF">DKZ56_01500</name>
</gene>
<evidence type="ECO:0000313" key="2">
    <source>
        <dbReference type="Proteomes" id="UP000291151"/>
    </source>
</evidence>
<evidence type="ECO:0000313" key="1">
    <source>
        <dbReference type="EMBL" id="QBK24688.1"/>
    </source>
</evidence>
<dbReference type="RefSeq" id="WP_208650962.1">
    <property type="nucleotide sequence ID" value="NZ_CP036528.1"/>
</dbReference>
<sequence length="122" mass="14266">MTIVAVGLTIRILFVLSQTVLSIQNNRREKIKEYKAITQNFILPYLNEVWLFIDLKTDVRKETSLPFIEIQSEELITKMQDQVRYGNAGLVKALYRYFNAAAFYDGRGEAKNLATYDVFYHF</sequence>